<organism evidence="19 20">
    <name type="scientific">Pseudodesulfovibrio methanolicus</name>
    <dbReference type="NCBI Taxonomy" id="3126690"/>
    <lineage>
        <taxon>Bacteria</taxon>
        <taxon>Pseudomonadati</taxon>
        <taxon>Thermodesulfobacteriota</taxon>
        <taxon>Desulfovibrionia</taxon>
        <taxon>Desulfovibrionales</taxon>
        <taxon>Desulfovibrionaceae</taxon>
    </lineage>
</organism>
<name>A0ABZ2IXD0_9BACT</name>
<keyword evidence="9" id="KW-0406">Ion transport</keyword>
<sequence>MKKLLLVLLVVLCLPVLAHAEDYVVGEGDTLSVHVWGEDELKSTVIVRPDGKMSMPGIDDIMAAGKTVPELKKEVTVQLSKLVKSPIVSISLLKSVNSRVFVVGGGVQPQVYDMPQRTTLLHVLASVGSLDAADLTKAYVYREGKKVMSDFSGLFSKGEFDKDIQLEPGDMIFLPVKYERNVFVIGAVNQPKAIFFHEGFTVLDALLQAGSFSKYADEDEVLIIRKDGDKKITIPVKTKDLIKKGDLSQNVLLQAGDYIVASESFF</sequence>
<evidence type="ECO:0000256" key="14">
    <source>
        <dbReference type="ARBA" id="ARBA00023288"/>
    </source>
</evidence>
<keyword evidence="8" id="KW-0625">Polysaccharide transport</keyword>
<evidence type="ECO:0000259" key="18">
    <source>
        <dbReference type="Pfam" id="PF22461"/>
    </source>
</evidence>
<feature type="domain" description="SLBB" evidence="18">
    <location>
        <begin position="181"/>
        <end position="259"/>
    </location>
</feature>
<keyword evidence="3" id="KW-0813">Transport</keyword>
<evidence type="ECO:0000256" key="7">
    <source>
        <dbReference type="ARBA" id="ARBA00022729"/>
    </source>
</evidence>
<evidence type="ECO:0000259" key="16">
    <source>
        <dbReference type="Pfam" id="PF02563"/>
    </source>
</evidence>
<feature type="signal peptide" evidence="15">
    <location>
        <begin position="1"/>
        <end position="20"/>
    </location>
</feature>
<feature type="domain" description="Polysaccharide export protein N-terminal" evidence="16">
    <location>
        <begin position="20"/>
        <end position="92"/>
    </location>
</feature>
<keyword evidence="12" id="KW-0564">Palmitate</keyword>
<dbReference type="Gene3D" id="3.30.1950.10">
    <property type="entry name" value="wza like domain"/>
    <property type="match status" value="1"/>
</dbReference>
<dbReference type="InterPro" id="IPR003715">
    <property type="entry name" value="Poly_export_N"/>
</dbReference>
<evidence type="ECO:0000256" key="13">
    <source>
        <dbReference type="ARBA" id="ARBA00023237"/>
    </source>
</evidence>
<evidence type="ECO:0000256" key="6">
    <source>
        <dbReference type="ARBA" id="ARBA00022692"/>
    </source>
</evidence>
<dbReference type="InterPro" id="IPR019554">
    <property type="entry name" value="Soluble_ligand-bd"/>
</dbReference>
<accession>A0ABZ2IXD0</accession>
<evidence type="ECO:0000256" key="8">
    <source>
        <dbReference type="ARBA" id="ARBA00023047"/>
    </source>
</evidence>
<feature type="domain" description="Soluble ligand binding" evidence="17">
    <location>
        <begin position="100"/>
        <end position="148"/>
    </location>
</feature>
<evidence type="ECO:0000313" key="19">
    <source>
        <dbReference type="EMBL" id="WWX21977.1"/>
    </source>
</evidence>
<keyword evidence="13" id="KW-0998">Cell outer membrane</keyword>
<dbReference type="EMBL" id="CP146609">
    <property type="protein sequence ID" value="WWX21977.1"/>
    <property type="molecule type" value="Genomic_DNA"/>
</dbReference>
<dbReference type="Proteomes" id="UP001385389">
    <property type="component" value="Chromosome"/>
</dbReference>
<dbReference type="InterPro" id="IPR049712">
    <property type="entry name" value="Poly_export"/>
</dbReference>
<evidence type="ECO:0000259" key="17">
    <source>
        <dbReference type="Pfam" id="PF10531"/>
    </source>
</evidence>
<evidence type="ECO:0000256" key="12">
    <source>
        <dbReference type="ARBA" id="ARBA00023139"/>
    </source>
</evidence>
<keyword evidence="14" id="KW-0449">Lipoprotein</keyword>
<keyword evidence="10" id="KW-0626">Porin</keyword>
<evidence type="ECO:0000256" key="5">
    <source>
        <dbReference type="ARBA" id="ARBA00022597"/>
    </source>
</evidence>
<keyword evidence="20" id="KW-1185">Reference proteome</keyword>
<keyword evidence="6" id="KW-0812">Transmembrane</keyword>
<dbReference type="PANTHER" id="PTHR33619:SF3">
    <property type="entry name" value="POLYSACCHARIDE EXPORT PROTEIN GFCE-RELATED"/>
    <property type="match status" value="1"/>
</dbReference>
<evidence type="ECO:0000256" key="3">
    <source>
        <dbReference type="ARBA" id="ARBA00022448"/>
    </source>
</evidence>
<keyword evidence="11" id="KW-0472">Membrane</keyword>
<evidence type="ECO:0000256" key="9">
    <source>
        <dbReference type="ARBA" id="ARBA00023065"/>
    </source>
</evidence>
<keyword evidence="7 15" id="KW-0732">Signal</keyword>
<evidence type="ECO:0000256" key="11">
    <source>
        <dbReference type="ARBA" id="ARBA00023136"/>
    </source>
</evidence>
<evidence type="ECO:0000256" key="1">
    <source>
        <dbReference type="ARBA" id="ARBA00004571"/>
    </source>
</evidence>
<evidence type="ECO:0000313" key="20">
    <source>
        <dbReference type="Proteomes" id="UP001385389"/>
    </source>
</evidence>
<comment type="subcellular location">
    <subcellularLocation>
        <location evidence="1">Cell outer membrane</location>
        <topology evidence="1">Multi-pass membrane protein</topology>
    </subcellularLocation>
</comment>
<dbReference type="RefSeq" id="WP_338667653.1">
    <property type="nucleotide sequence ID" value="NZ_CP146609.1"/>
</dbReference>
<protein>
    <submittedName>
        <fullName evidence="19">Polysaccharide biosynthesis/export family protein</fullName>
    </submittedName>
</protein>
<evidence type="ECO:0000256" key="4">
    <source>
        <dbReference type="ARBA" id="ARBA00022452"/>
    </source>
</evidence>
<reference evidence="19 20" key="1">
    <citation type="submission" date="2024-03" db="EMBL/GenBank/DDBJ databases">
        <title>Phenotype and Genome Characterization of a Sulfate-Reducing Bacterium Pseudodesulfovibrio sp. strain 5S69, isolated from Petroleum Reservoir in Tatarstan (Russia).</title>
        <authorList>
            <person name="Bidzhieva S.K."/>
            <person name="Kadnikov V."/>
            <person name="Tourova T.P."/>
            <person name="Samigullina S.R."/>
            <person name="Sokolova D.S."/>
            <person name="Poltaraus A.B."/>
            <person name="Avtukh A.N."/>
            <person name="Tereshina V.M."/>
            <person name="Mardanov A.V."/>
            <person name="Nazina T.N."/>
        </authorList>
    </citation>
    <scope>NUCLEOTIDE SEQUENCE [LARGE SCALE GENOMIC DNA]</scope>
    <source>
        <strain evidence="19 20">5S69</strain>
    </source>
</reference>
<evidence type="ECO:0000256" key="2">
    <source>
        <dbReference type="ARBA" id="ARBA00009450"/>
    </source>
</evidence>
<evidence type="ECO:0000256" key="10">
    <source>
        <dbReference type="ARBA" id="ARBA00023114"/>
    </source>
</evidence>
<gene>
    <name evidence="19" type="ORF">V8V93_16220</name>
</gene>
<dbReference type="Pfam" id="PF02563">
    <property type="entry name" value="Poly_export"/>
    <property type="match status" value="1"/>
</dbReference>
<dbReference type="Pfam" id="PF22461">
    <property type="entry name" value="SLBB_2"/>
    <property type="match status" value="1"/>
</dbReference>
<evidence type="ECO:0000256" key="15">
    <source>
        <dbReference type="SAM" id="SignalP"/>
    </source>
</evidence>
<proteinExistence type="inferred from homology"/>
<keyword evidence="4" id="KW-1134">Transmembrane beta strand</keyword>
<feature type="chain" id="PRO_5045467525" evidence="15">
    <location>
        <begin position="21"/>
        <end position="266"/>
    </location>
</feature>
<keyword evidence="5" id="KW-0762">Sugar transport</keyword>
<dbReference type="Pfam" id="PF10531">
    <property type="entry name" value="SLBB"/>
    <property type="match status" value="1"/>
</dbReference>
<dbReference type="PANTHER" id="PTHR33619">
    <property type="entry name" value="POLYSACCHARIDE EXPORT PROTEIN GFCE-RELATED"/>
    <property type="match status" value="1"/>
</dbReference>
<comment type="similarity">
    <text evidence="2">Belongs to the BexD/CtrA/VexA family.</text>
</comment>
<dbReference type="Gene3D" id="3.10.560.10">
    <property type="entry name" value="Outer membrane lipoprotein wza domain like"/>
    <property type="match status" value="2"/>
</dbReference>
<dbReference type="InterPro" id="IPR054765">
    <property type="entry name" value="SLBB_dom"/>
</dbReference>